<keyword evidence="3" id="KW-1185">Reference proteome</keyword>
<proteinExistence type="predicted"/>
<evidence type="ECO:0000313" key="2">
    <source>
        <dbReference type="EMBL" id="QDX29842.1"/>
    </source>
</evidence>
<dbReference type="RefSeq" id="WP_050569456.1">
    <property type="nucleotide sequence ID" value="NZ_CM001975.1"/>
</dbReference>
<evidence type="ECO:0000256" key="1">
    <source>
        <dbReference type="SAM" id="MobiDB-lite"/>
    </source>
</evidence>
<organism evidence="2 3">
    <name type="scientific">Dickeya poaceiphila</name>
    <dbReference type="NCBI Taxonomy" id="568768"/>
    <lineage>
        <taxon>Bacteria</taxon>
        <taxon>Pseudomonadati</taxon>
        <taxon>Pseudomonadota</taxon>
        <taxon>Gammaproteobacteria</taxon>
        <taxon>Enterobacterales</taxon>
        <taxon>Pectobacteriaceae</taxon>
        <taxon>Dickeya</taxon>
    </lineage>
</organism>
<dbReference type="OrthoDB" id="9807866at2"/>
<keyword evidence="2" id="KW-0449">Lipoprotein</keyword>
<dbReference type="EMBL" id="CP042220">
    <property type="protein sequence ID" value="QDX29842.1"/>
    <property type="molecule type" value="Genomic_DNA"/>
</dbReference>
<feature type="region of interest" description="Disordered" evidence="1">
    <location>
        <begin position="54"/>
        <end position="84"/>
    </location>
</feature>
<protein>
    <submittedName>
        <fullName evidence="2">YnbE family lipoprotein</fullName>
    </submittedName>
</protein>
<name>A0A5B8I445_9GAMM</name>
<dbReference type="PROSITE" id="PS51257">
    <property type="entry name" value="PROKAR_LIPOPROTEIN"/>
    <property type="match status" value="1"/>
</dbReference>
<gene>
    <name evidence="2" type="ORF">Dpoa569_0001665</name>
</gene>
<reference evidence="2 3" key="1">
    <citation type="journal article" date="2019" name="Environ. Microbiol.">
        <title>The phytopathogenic nature of Dickeya aquatica 174/2 and the dynamic early evolution of Dickeya pathogenicity.</title>
        <authorList>
            <person name="Duprey A."/>
            <person name="Taib N."/>
            <person name="Leonard S."/>
            <person name="Garin T."/>
            <person name="Flandrois J.P."/>
            <person name="Nasser W."/>
            <person name="Brochier-Armanet C."/>
            <person name="Reverchon S."/>
        </authorList>
    </citation>
    <scope>NUCLEOTIDE SEQUENCE [LARGE SCALE GENOMIC DNA]</scope>
    <source>
        <strain evidence="2 3">NCPPB 569</strain>
    </source>
</reference>
<dbReference type="Pfam" id="PF13617">
    <property type="entry name" value="Lipoprotein_19"/>
    <property type="match status" value="1"/>
</dbReference>
<dbReference type="InterPro" id="IPR025985">
    <property type="entry name" value="YnbE"/>
</dbReference>
<accession>A0A5B8I445</accession>
<dbReference type="STRING" id="568768.GCA_000406125_02186"/>
<evidence type="ECO:0000313" key="3">
    <source>
        <dbReference type="Proteomes" id="UP000320591"/>
    </source>
</evidence>
<dbReference type="AlphaFoldDB" id="A0A5B8I445"/>
<feature type="compositionally biased region" description="Basic and acidic residues" evidence="1">
    <location>
        <begin position="62"/>
        <end position="84"/>
    </location>
</feature>
<dbReference type="Proteomes" id="UP000320591">
    <property type="component" value="Chromosome"/>
</dbReference>
<dbReference type="KEGG" id="dic:Dpoa569_0001665"/>
<sequence length="84" mass="9387">MKTACAAMVAALLTGCTPRIEMATPKEPITINMNVHIEHDIRIRADKETAQLLDKSNNRTGDQIHKEALTDKQENVGMQDKKQD</sequence>